<name>A0ABM5M2Z9_BACA1</name>
<proteinExistence type="inferred from homology"/>
<gene>
    <name evidence="4" type="ordered locus">BATR1942_18455</name>
</gene>
<dbReference type="SUPFAM" id="SSF51569">
    <property type="entry name" value="Aldolase"/>
    <property type="match status" value="1"/>
</dbReference>
<dbReference type="PANTHER" id="PTHR12128">
    <property type="entry name" value="DIHYDRODIPICOLINATE SYNTHASE"/>
    <property type="match status" value="1"/>
</dbReference>
<dbReference type="InterPro" id="IPR002220">
    <property type="entry name" value="DapA-like"/>
</dbReference>
<dbReference type="RefSeq" id="WP_003326073.1">
    <property type="nucleotide sequence ID" value="NC_014639.1"/>
</dbReference>
<dbReference type="Pfam" id="PF00701">
    <property type="entry name" value="DHDPS"/>
    <property type="match status" value="1"/>
</dbReference>
<sequence>MKNFNVAIPTPFYEDESLFLEGFDPIVEYLQNNGIDSLLICGTTGEQHSLSINERIQIIEHFNQQKFEDIELMFGVSSIRTSDARKLIEKIEKTNIDVILLGFPPYIKPTQQQAIYYVDELLSHTSKEVVLYNNPARTGFDLSQKALKDLVSRHPNIIGLKEGGDVHRHQQTNLPKDFIMFAAGDVNFLELINNGCNGLSSMVGNVYPREVKEAFNNLLENKPVNLNKLNDLINEVTNNQPIVNIKAFYNKVGIKIGNCRSPLISL</sequence>
<dbReference type="InterPro" id="IPR013785">
    <property type="entry name" value="Aldolase_TIM"/>
</dbReference>
<dbReference type="PANTHER" id="PTHR12128:SF66">
    <property type="entry name" value="4-HYDROXY-2-OXOGLUTARATE ALDOLASE, MITOCHONDRIAL"/>
    <property type="match status" value="1"/>
</dbReference>
<reference evidence="4 5" key="1">
    <citation type="journal article" date="2011" name="Front. Microbiol.">
        <title>Genomic signatures of strain selection and enhancement in Bacillus atrophaeus var. globigii, a historical biowarfare simulant.</title>
        <authorList>
            <person name="Gibbons H.S."/>
            <person name="Broomall S.M."/>
            <person name="McNew L.A."/>
            <person name="Daligault H."/>
            <person name="Chapman C."/>
            <person name="Bruce D."/>
            <person name="Karavis M."/>
            <person name="Krepps M."/>
            <person name="McGregor P.A."/>
            <person name="Hong C."/>
            <person name="Park K.H."/>
            <person name="Akmal A."/>
            <person name="Feldman A."/>
            <person name="Lin J.S."/>
            <person name="Chang W.E."/>
            <person name="Higgs B.W."/>
            <person name="Demirev P."/>
            <person name="Lindquist J."/>
            <person name="Liem A."/>
            <person name="Fochler E."/>
            <person name="Read T.D."/>
            <person name="Tapia R."/>
            <person name="Johnson S."/>
            <person name="Bishop-Lilly K.A."/>
            <person name="Detter C."/>
            <person name="Han C."/>
            <person name="Sozhamannan S."/>
            <person name="Rosenzweig C.N."/>
            <person name="Skowronski E.W."/>
        </authorList>
    </citation>
    <scope>NUCLEOTIDE SEQUENCE [LARGE SCALE GENOMIC DNA]</scope>
    <source>
        <strain evidence="4 5">1942</strain>
    </source>
</reference>
<dbReference type="PIRSF" id="PIRSF001365">
    <property type="entry name" value="DHDPS"/>
    <property type="match status" value="1"/>
</dbReference>
<dbReference type="CDD" id="cd00408">
    <property type="entry name" value="DHDPS-like"/>
    <property type="match status" value="1"/>
</dbReference>
<protein>
    <submittedName>
        <fullName evidence="4">Dihydrodipicolinate synthase</fullName>
    </submittedName>
</protein>
<dbReference type="Proteomes" id="UP000006867">
    <property type="component" value="Chromosome"/>
</dbReference>
<evidence type="ECO:0000313" key="4">
    <source>
        <dbReference type="EMBL" id="ADP34608.1"/>
    </source>
</evidence>
<dbReference type="Gene3D" id="3.20.20.70">
    <property type="entry name" value="Aldolase class I"/>
    <property type="match status" value="1"/>
</dbReference>
<keyword evidence="2 3" id="KW-0456">Lyase</keyword>
<comment type="similarity">
    <text evidence="1 3">Belongs to the DapA family.</text>
</comment>
<dbReference type="PRINTS" id="PR00146">
    <property type="entry name" value="DHPICSNTHASE"/>
</dbReference>
<evidence type="ECO:0000313" key="5">
    <source>
        <dbReference type="Proteomes" id="UP000006867"/>
    </source>
</evidence>
<accession>A0ABM5M2Z9</accession>
<keyword evidence="5" id="KW-1185">Reference proteome</keyword>
<evidence type="ECO:0000256" key="3">
    <source>
        <dbReference type="PIRNR" id="PIRNR001365"/>
    </source>
</evidence>
<dbReference type="SMART" id="SM01130">
    <property type="entry name" value="DHDPS"/>
    <property type="match status" value="1"/>
</dbReference>
<evidence type="ECO:0000256" key="2">
    <source>
        <dbReference type="ARBA" id="ARBA00023239"/>
    </source>
</evidence>
<evidence type="ECO:0000256" key="1">
    <source>
        <dbReference type="ARBA" id="ARBA00007592"/>
    </source>
</evidence>
<organism evidence="4 5">
    <name type="scientific">Bacillus atrophaeus (strain 1942)</name>
    <dbReference type="NCBI Taxonomy" id="720555"/>
    <lineage>
        <taxon>Bacteria</taxon>
        <taxon>Bacillati</taxon>
        <taxon>Bacillota</taxon>
        <taxon>Bacilli</taxon>
        <taxon>Bacillales</taxon>
        <taxon>Bacillaceae</taxon>
        <taxon>Bacillus</taxon>
    </lineage>
</organism>
<dbReference type="EMBL" id="CP002207">
    <property type="protein sequence ID" value="ADP34608.1"/>
    <property type="molecule type" value="Genomic_DNA"/>
</dbReference>